<evidence type="ECO:0000313" key="2">
    <source>
        <dbReference type="Proteomes" id="UP000475385"/>
    </source>
</evidence>
<dbReference type="InterPro" id="IPR009078">
    <property type="entry name" value="Ferritin-like_SF"/>
</dbReference>
<dbReference type="PANTHER" id="PTHR30458">
    <property type="entry name" value="PHENYLACETIC ACID DEGRADATION PROTEIN PAA"/>
    <property type="match status" value="1"/>
</dbReference>
<name>A0A6M1LT71_9PROT</name>
<evidence type="ECO:0000313" key="1">
    <source>
        <dbReference type="EMBL" id="NGM23695.1"/>
    </source>
</evidence>
<dbReference type="InterPro" id="IPR052703">
    <property type="entry name" value="Aromatic_CoA_ox/epox"/>
</dbReference>
<dbReference type="AlphaFoldDB" id="A0A6M1LT71"/>
<dbReference type="PANTHER" id="PTHR30458:SF0">
    <property type="entry name" value="1,2-PHENYLACETYL-COA EPOXIDASE, SUBUNIT C"/>
    <property type="match status" value="1"/>
</dbReference>
<comment type="caution">
    <text evidence="1">The sequence shown here is derived from an EMBL/GenBank/DDBJ whole genome shotgun (WGS) entry which is preliminary data.</text>
</comment>
<gene>
    <name evidence="1" type="primary">paaC</name>
    <name evidence="1" type="ORF">G3576_27020</name>
</gene>
<dbReference type="InterPro" id="IPR012347">
    <property type="entry name" value="Ferritin-like"/>
</dbReference>
<proteinExistence type="predicted"/>
<organism evidence="1 2">
    <name type="scientific">Falsiroseomonas algicola</name>
    <dbReference type="NCBI Taxonomy" id="2716930"/>
    <lineage>
        <taxon>Bacteria</taxon>
        <taxon>Pseudomonadati</taxon>
        <taxon>Pseudomonadota</taxon>
        <taxon>Alphaproteobacteria</taxon>
        <taxon>Acetobacterales</taxon>
        <taxon>Roseomonadaceae</taxon>
        <taxon>Falsiroseomonas</taxon>
    </lineage>
</organism>
<sequence length="252" mass="27662">MTTIAVASTPLVEALLARADDALVHAHRLSEWCGHAPMLEEDLALANVALDLLGQARSLYQYAAEVEGAGHSEDDLAYRRDAPQFRNALIFELPRGDFAETIARLFLASAAMLPWWQAAMESPDARIAAISAKAEKEVTYHLRHAGEWMIRLGDGTEESHARVAAAVAKYWPYTGELFEAEHPAVAALLPDPAPLRAAFDATVARVFAEAGLDRPRDGWMQKGGRRGVHTEHLGHMLAVMQHLQRAYPGAVW</sequence>
<accession>A0A6M1LT71</accession>
<dbReference type="FunFam" id="1.20.1260.10:FF:000012">
    <property type="entry name" value="1,2-phenylacetyl-CoA epoxidase, subunit C"/>
    <property type="match status" value="1"/>
</dbReference>
<dbReference type="RefSeq" id="WP_164697604.1">
    <property type="nucleotide sequence ID" value="NZ_JAAIKB010000017.1"/>
</dbReference>
<dbReference type="NCBIfam" id="TIGR02158">
    <property type="entry name" value="PA_CoA_Oxy3"/>
    <property type="match status" value="1"/>
</dbReference>
<dbReference type="EMBL" id="JAAIKB010000017">
    <property type="protein sequence ID" value="NGM23695.1"/>
    <property type="molecule type" value="Genomic_DNA"/>
</dbReference>
<protein>
    <submittedName>
        <fullName evidence="1">Phenylacetate-CoA oxygenase subunit PaaC</fullName>
    </submittedName>
</protein>
<dbReference type="GO" id="GO:0010124">
    <property type="term" value="P:phenylacetate catabolic process"/>
    <property type="evidence" value="ECO:0007669"/>
    <property type="project" value="InterPro"/>
</dbReference>
<reference evidence="1 2" key="1">
    <citation type="submission" date="2020-03" db="EMBL/GenBank/DDBJ databases">
        <title>Roseomonas stagni sp. nov., isolated from pond water in Japan.</title>
        <authorList>
            <person name="Furuhata K."/>
            <person name="Miyamoto H."/>
            <person name="Goto K."/>
        </authorList>
    </citation>
    <scope>NUCLEOTIDE SEQUENCE [LARGE SCALE GENOMIC DNA]</scope>
    <source>
        <strain evidence="1 2">PeD5</strain>
    </source>
</reference>
<keyword evidence="2" id="KW-1185">Reference proteome</keyword>
<dbReference type="InterPro" id="IPR011882">
    <property type="entry name" value="PaaC"/>
</dbReference>
<dbReference type="SUPFAM" id="SSF47240">
    <property type="entry name" value="Ferritin-like"/>
    <property type="match status" value="1"/>
</dbReference>
<dbReference type="Gene3D" id="1.20.1260.10">
    <property type="match status" value="1"/>
</dbReference>
<dbReference type="GO" id="GO:0005829">
    <property type="term" value="C:cytosol"/>
    <property type="evidence" value="ECO:0007669"/>
    <property type="project" value="TreeGrafter"/>
</dbReference>
<dbReference type="Proteomes" id="UP000475385">
    <property type="component" value="Unassembled WGS sequence"/>
</dbReference>
<dbReference type="PIRSF" id="PIRSF037834">
    <property type="entry name" value="PA_CoA_Oase3"/>
    <property type="match status" value="1"/>
</dbReference>
<dbReference type="Pfam" id="PF05138">
    <property type="entry name" value="PaaA_PaaC"/>
    <property type="match status" value="1"/>
</dbReference>
<dbReference type="InterPro" id="IPR007814">
    <property type="entry name" value="PaaA_PaaC"/>
</dbReference>